<comment type="caution">
    <text evidence="2">The sequence shown here is derived from an EMBL/GenBank/DDBJ whole genome shotgun (WGS) entry which is preliminary data.</text>
</comment>
<dbReference type="Proteomes" id="UP000570595">
    <property type="component" value="Unassembled WGS sequence"/>
</dbReference>
<proteinExistence type="predicted"/>
<gene>
    <name evidence="2" type="ORF">FOZ61_004539</name>
</gene>
<accession>A0A7J6KKY3</accession>
<feature type="non-terminal residue" evidence="2">
    <location>
        <position position="1"/>
    </location>
</feature>
<organism evidence="2 3">
    <name type="scientific">Perkinsus olseni</name>
    <name type="common">Perkinsus atlanticus</name>
    <dbReference type="NCBI Taxonomy" id="32597"/>
    <lineage>
        <taxon>Eukaryota</taxon>
        <taxon>Sar</taxon>
        <taxon>Alveolata</taxon>
        <taxon>Perkinsozoa</taxon>
        <taxon>Perkinsea</taxon>
        <taxon>Perkinsida</taxon>
        <taxon>Perkinsidae</taxon>
        <taxon>Perkinsus</taxon>
    </lineage>
</organism>
<protein>
    <submittedName>
        <fullName evidence="2">Uncharacterized protein</fullName>
    </submittedName>
</protein>
<feature type="compositionally biased region" description="Low complexity" evidence="1">
    <location>
        <begin position="87"/>
        <end position="102"/>
    </location>
</feature>
<feature type="region of interest" description="Disordered" evidence="1">
    <location>
        <begin position="39"/>
        <end position="124"/>
    </location>
</feature>
<dbReference type="AlphaFoldDB" id="A0A7J6KKY3"/>
<feature type="compositionally biased region" description="Low complexity" evidence="1">
    <location>
        <begin position="40"/>
        <end position="58"/>
    </location>
</feature>
<evidence type="ECO:0000313" key="2">
    <source>
        <dbReference type="EMBL" id="KAF4647166.1"/>
    </source>
</evidence>
<evidence type="ECO:0000256" key="1">
    <source>
        <dbReference type="SAM" id="MobiDB-lite"/>
    </source>
</evidence>
<reference evidence="2 3" key="1">
    <citation type="submission" date="2020-04" db="EMBL/GenBank/DDBJ databases">
        <title>Perkinsus olseni comparative genomics.</title>
        <authorList>
            <person name="Bogema D.R."/>
        </authorList>
    </citation>
    <scope>NUCLEOTIDE SEQUENCE [LARGE SCALE GENOMIC DNA]</scope>
    <source>
        <strain evidence="2">ATCC PRA-179</strain>
    </source>
</reference>
<name>A0A7J6KKY3_PEROL</name>
<sequence>EENEGLIGQGATGPAVQNLHWRGPNLVMAVSSDLFRSLEASGQKTTQSATTAAGSAISRPAAPRGSRSNPSAVRQLLRLQRGPGPGWSPSPQGDQPPGDQSGLPLRRGTLPTDGGEDQLRPGPRGSALAAMLELLQLNLGKRRAAADLICSLGADIILGQEFPKQFPPTTYSHHGNKEGTAILLKNGLSGTTL</sequence>
<dbReference type="EMBL" id="JABAHT010002586">
    <property type="protein sequence ID" value="KAF4647166.1"/>
    <property type="molecule type" value="Genomic_DNA"/>
</dbReference>
<feature type="non-terminal residue" evidence="2">
    <location>
        <position position="193"/>
    </location>
</feature>
<evidence type="ECO:0000313" key="3">
    <source>
        <dbReference type="Proteomes" id="UP000570595"/>
    </source>
</evidence>